<name>A0A419SAD1_9SPHI</name>
<gene>
    <name evidence="1" type="ORF">BCY91_14145</name>
</gene>
<evidence type="ECO:0000313" key="2">
    <source>
        <dbReference type="Proteomes" id="UP000283433"/>
    </source>
</evidence>
<dbReference type="EMBL" id="MBTA01000003">
    <property type="protein sequence ID" value="RKD19014.1"/>
    <property type="molecule type" value="Genomic_DNA"/>
</dbReference>
<organism evidence="1 2">
    <name type="scientific">Pelobium manganitolerans</name>
    <dbReference type="NCBI Taxonomy" id="1842495"/>
    <lineage>
        <taxon>Bacteria</taxon>
        <taxon>Pseudomonadati</taxon>
        <taxon>Bacteroidota</taxon>
        <taxon>Sphingobacteriia</taxon>
        <taxon>Sphingobacteriales</taxon>
        <taxon>Sphingobacteriaceae</taxon>
        <taxon>Pelobium</taxon>
    </lineage>
</organism>
<dbReference type="AlphaFoldDB" id="A0A419SAD1"/>
<dbReference type="Proteomes" id="UP000283433">
    <property type="component" value="Unassembled WGS sequence"/>
</dbReference>
<evidence type="ECO:0000313" key="1">
    <source>
        <dbReference type="EMBL" id="RKD19014.1"/>
    </source>
</evidence>
<sequence>MKVYLADIEPRILYKENTSYGIVNYDVDNAYPTRVREMIAASGTASKCWDRYAKFIEGQGFADPVFYKSIVNRKRLTMDKLLRKFAKDLAMFQGFAVQINYNLLYEPCEFNIINFEDCRLPSEENEERQGMIAVYDDWAKRRRRQIKKDDIIWYDLYNPDAEEIEKQIEKAGGFSKWKGQVFWYSADGFEYPLATCDAVLEDVDTDAQIQTFRNNSVRSGFLDHMLFVQKGKFESETEKEEFKQDLKTFQGAKKSTQIMLVEVEDENEVPELKPMPSTDADEKFKNTNQTTKESIIEGFGIPPVLLNQLVPGKLGTGTEIADAVNFYNLQTVRERILMEETLRELCHRASFVPVPKADNYSITEISFNNGVINNSR</sequence>
<proteinExistence type="predicted"/>
<accession>A0A419SAD1</accession>
<comment type="caution">
    <text evidence="1">The sequence shown here is derived from an EMBL/GenBank/DDBJ whole genome shotgun (WGS) entry which is preliminary data.</text>
</comment>
<reference evidence="1 2" key="1">
    <citation type="submission" date="2016-07" db="EMBL/GenBank/DDBJ databases">
        <title>Genome of Pelobium manganitolerans.</title>
        <authorList>
            <person name="Wu S."/>
            <person name="Wang G."/>
        </authorList>
    </citation>
    <scope>NUCLEOTIDE SEQUENCE [LARGE SCALE GENOMIC DNA]</scope>
    <source>
        <strain evidence="1 2">YS-25</strain>
    </source>
</reference>
<evidence type="ECO:0008006" key="3">
    <source>
        <dbReference type="Google" id="ProtNLM"/>
    </source>
</evidence>
<protein>
    <recommendedName>
        <fullName evidence="3">Phage portal protein</fullName>
    </recommendedName>
</protein>
<keyword evidence="2" id="KW-1185">Reference proteome</keyword>